<dbReference type="GO" id="GO:0015628">
    <property type="term" value="P:protein secretion by the type II secretion system"/>
    <property type="evidence" value="ECO:0007669"/>
    <property type="project" value="InterPro"/>
</dbReference>
<feature type="transmembrane region" description="Helical" evidence="4">
    <location>
        <begin position="20"/>
        <end position="42"/>
    </location>
</feature>
<keyword evidence="4" id="KW-0812">Transmembrane</keyword>
<dbReference type="AlphaFoldDB" id="A0A1H6XJH7"/>
<comment type="subcellular location">
    <subcellularLocation>
        <location evidence="1">Cell surface</location>
    </subcellularLocation>
</comment>
<dbReference type="STRING" id="426757.SAMN04488127_1395"/>
<dbReference type="SUPFAM" id="SSF54523">
    <property type="entry name" value="Pili subunits"/>
    <property type="match status" value="1"/>
</dbReference>
<accession>A0A1H6XJH7</accession>
<gene>
    <name evidence="5" type="ORF">SAMN04488127_1395</name>
</gene>
<dbReference type="Gene3D" id="3.30.700.10">
    <property type="entry name" value="Glycoprotein, Type 4 Pilin"/>
    <property type="match status" value="1"/>
</dbReference>
<name>A0A1H6XJH7_9BACL</name>
<dbReference type="InterPro" id="IPR000983">
    <property type="entry name" value="Bac_GSPG_pilin"/>
</dbReference>
<dbReference type="GO" id="GO:0015627">
    <property type="term" value="C:type II protein secretion system complex"/>
    <property type="evidence" value="ECO:0007669"/>
    <property type="project" value="InterPro"/>
</dbReference>
<dbReference type="Proteomes" id="UP000199200">
    <property type="component" value="Unassembled WGS sequence"/>
</dbReference>
<dbReference type="PRINTS" id="PR00813">
    <property type="entry name" value="BCTERIALGSPG"/>
</dbReference>
<dbReference type="PROSITE" id="PS00409">
    <property type="entry name" value="PROKAR_NTER_METHYL"/>
    <property type="match status" value="1"/>
</dbReference>
<dbReference type="RefSeq" id="WP_092051393.1">
    <property type="nucleotide sequence ID" value="NZ_FNZF01000002.1"/>
</dbReference>
<dbReference type="GO" id="GO:0009986">
    <property type="term" value="C:cell surface"/>
    <property type="evidence" value="ECO:0007669"/>
    <property type="project" value="UniProtKB-SubCell"/>
</dbReference>
<dbReference type="InterPro" id="IPR045584">
    <property type="entry name" value="Pilin-like"/>
</dbReference>
<reference evidence="6" key="1">
    <citation type="submission" date="2016-10" db="EMBL/GenBank/DDBJ databases">
        <authorList>
            <person name="Varghese N."/>
            <person name="Submissions S."/>
        </authorList>
    </citation>
    <scope>NUCLEOTIDE SEQUENCE [LARGE SCALE GENOMIC DNA]</scope>
    <source>
        <strain evidence="6">CGMCC 1.6763</strain>
    </source>
</reference>
<keyword evidence="4" id="KW-1133">Transmembrane helix</keyword>
<dbReference type="OrthoDB" id="2428428at2"/>
<evidence type="ECO:0000313" key="6">
    <source>
        <dbReference type="Proteomes" id="UP000199200"/>
    </source>
</evidence>
<dbReference type="GO" id="GO:0030420">
    <property type="term" value="P:establishment of competence for transformation"/>
    <property type="evidence" value="ECO:0007669"/>
    <property type="project" value="UniProtKB-KW"/>
</dbReference>
<organism evidence="5 6">
    <name type="scientific">Bhargavaea ginsengi</name>
    <dbReference type="NCBI Taxonomy" id="426757"/>
    <lineage>
        <taxon>Bacteria</taxon>
        <taxon>Bacillati</taxon>
        <taxon>Bacillota</taxon>
        <taxon>Bacilli</taxon>
        <taxon>Bacillales</taxon>
        <taxon>Caryophanaceae</taxon>
        <taxon>Bhargavaea</taxon>
    </lineage>
</organism>
<keyword evidence="3" id="KW-0178">Competence</keyword>
<protein>
    <submittedName>
        <fullName evidence="5">Type IV pilus assembly protein PilA</fullName>
    </submittedName>
</protein>
<keyword evidence="6" id="KW-1185">Reference proteome</keyword>
<evidence type="ECO:0000256" key="3">
    <source>
        <dbReference type="ARBA" id="ARBA00023287"/>
    </source>
</evidence>
<keyword evidence="4" id="KW-0472">Membrane</keyword>
<keyword evidence="2" id="KW-0488">Methylation</keyword>
<dbReference type="EMBL" id="FNZF01000002">
    <property type="protein sequence ID" value="SEJ25000.1"/>
    <property type="molecule type" value="Genomic_DNA"/>
</dbReference>
<dbReference type="Pfam" id="PF07963">
    <property type="entry name" value="N_methyl"/>
    <property type="match status" value="1"/>
</dbReference>
<evidence type="ECO:0000256" key="4">
    <source>
        <dbReference type="SAM" id="Phobius"/>
    </source>
</evidence>
<evidence type="ECO:0000256" key="1">
    <source>
        <dbReference type="ARBA" id="ARBA00004241"/>
    </source>
</evidence>
<evidence type="ECO:0000313" key="5">
    <source>
        <dbReference type="EMBL" id="SEJ25000.1"/>
    </source>
</evidence>
<dbReference type="NCBIfam" id="TIGR02532">
    <property type="entry name" value="IV_pilin_GFxxxE"/>
    <property type="match status" value="1"/>
</dbReference>
<sequence length="150" mass="15696">MLKFVQKKLKEEKGLTLIELLAVIVILAIIAAIAIPAIGNIIQNSREDAVVSDAQNILAAANIYFAENGDVDQVEVGDPEASDTDNAGTLIGEGYLETKGEIDNATVANVANGANTITFTATAGSRDVTVENPVTAGQLSDEGRDLLIDQ</sequence>
<proteinExistence type="predicted"/>
<evidence type="ECO:0000256" key="2">
    <source>
        <dbReference type="ARBA" id="ARBA00022481"/>
    </source>
</evidence>
<dbReference type="InterPro" id="IPR012902">
    <property type="entry name" value="N_methyl_site"/>
</dbReference>